<dbReference type="RefSeq" id="WP_184716080.1">
    <property type="nucleotide sequence ID" value="NZ_JACHJP010000003.1"/>
</dbReference>
<dbReference type="Pfam" id="PF00975">
    <property type="entry name" value="Thioesterase"/>
    <property type="match status" value="1"/>
</dbReference>
<keyword evidence="2" id="KW-0378">Hydrolase</keyword>
<dbReference type="SUPFAM" id="SSF53474">
    <property type="entry name" value="alpha/beta-Hydrolases"/>
    <property type="match status" value="1"/>
</dbReference>
<evidence type="ECO:0000313" key="5">
    <source>
        <dbReference type="Proteomes" id="UP000552644"/>
    </source>
</evidence>
<dbReference type="GO" id="GO:0016787">
    <property type="term" value="F:hydrolase activity"/>
    <property type="evidence" value="ECO:0007669"/>
    <property type="project" value="UniProtKB-KW"/>
</dbReference>
<protein>
    <submittedName>
        <fullName evidence="4">Surfactin synthase thioesterase subunit</fullName>
    </submittedName>
</protein>
<dbReference type="SMART" id="SM00824">
    <property type="entry name" value="PKS_TE"/>
    <property type="match status" value="1"/>
</dbReference>
<dbReference type="Proteomes" id="UP000552644">
    <property type="component" value="Unassembled WGS sequence"/>
</dbReference>
<dbReference type="AlphaFoldDB" id="A0A7W7QNA9"/>
<dbReference type="Gene3D" id="3.40.50.1820">
    <property type="entry name" value="alpha/beta hydrolase"/>
    <property type="match status" value="1"/>
</dbReference>
<comment type="caution">
    <text evidence="4">The sequence shown here is derived from an EMBL/GenBank/DDBJ whole genome shotgun (WGS) entry which is preliminary data.</text>
</comment>
<dbReference type="PANTHER" id="PTHR11487:SF0">
    <property type="entry name" value="S-ACYL FATTY ACID SYNTHASE THIOESTERASE, MEDIUM CHAIN"/>
    <property type="match status" value="1"/>
</dbReference>
<dbReference type="InterPro" id="IPR012223">
    <property type="entry name" value="TEII"/>
</dbReference>
<dbReference type="InterPro" id="IPR001031">
    <property type="entry name" value="Thioesterase"/>
</dbReference>
<evidence type="ECO:0000256" key="2">
    <source>
        <dbReference type="ARBA" id="ARBA00022801"/>
    </source>
</evidence>
<name>A0A7W7QNA9_9ACTN</name>
<organism evidence="4 5">
    <name type="scientific">Streptosporangium saharense</name>
    <dbReference type="NCBI Taxonomy" id="1706840"/>
    <lineage>
        <taxon>Bacteria</taxon>
        <taxon>Bacillati</taxon>
        <taxon>Actinomycetota</taxon>
        <taxon>Actinomycetes</taxon>
        <taxon>Streptosporangiales</taxon>
        <taxon>Streptosporangiaceae</taxon>
        <taxon>Streptosporangium</taxon>
    </lineage>
</organism>
<gene>
    <name evidence="4" type="ORF">FHS44_003682</name>
</gene>
<keyword evidence="5" id="KW-1185">Reference proteome</keyword>
<dbReference type="PANTHER" id="PTHR11487">
    <property type="entry name" value="THIOESTERASE"/>
    <property type="match status" value="1"/>
</dbReference>
<accession>A0A7W7QNA9</accession>
<evidence type="ECO:0000256" key="1">
    <source>
        <dbReference type="ARBA" id="ARBA00007169"/>
    </source>
</evidence>
<sequence length="241" mass="26738">MTWLRPLKPRPRATTRLICFAHAGGSVTAYRDWPDLLPGSVEPYGVQLPGRADRFGDPMPADIHEIVGHVVEEIQPLLDRDVVLFGHSMGATIAYEVTRVLEARGSGPVRLFVSGSAAPHEPRRRREISSFDDETFLAELTKLGGTELEILSHPTMREIVFPYIRADFRLIEDYRHTPGPALRTPVSVIVGDADPVVTPLQAKEWQARTTSGFSLTILPGGHFYLQPQRAAVVAEILKRMG</sequence>
<dbReference type="InterPro" id="IPR029058">
    <property type="entry name" value="AB_hydrolase_fold"/>
</dbReference>
<proteinExistence type="inferred from homology"/>
<reference evidence="4 5" key="1">
    <citation type="submission" date="2020-08" db="EMBL/GenBank/DDBJ databases">
        <title>Genomic Encyclopedia of Type Strains, Phase III (KMG-III): the genomes of soil and plant-associated and newly described type strains.</title>
        <authorList>
            <person name="Whitman W."/>
        </authorList>
    </citation>
    <scope>NUCLEOTIDE SEQUENCE [LARGE SCALE GENOMIC DNA]</scope>
    <source>
        <strain evidence="4 5">CECT 8840</strain>
    </source>
</reference>
<comment type="similarity">
    <text evidence="1">Belongs to the thioesterase family.</text>
</comment>
<dbReference type="EMBL" id="JACHJP010000003">
    <property type="protein sequence ID" value="MBB4916594.1"/>
    <property type="molecule type" value="Genomic_DNA"/>
</dbReference>
<evidence type="ECO:0000313" key="4">
    <source>
        <dbReference type="EMBL" id="MBB4916594.1"/>
    </source>
</evidence>
<dbReference type="GO" id="GO:0008610">
    <property type="term" value="P:lipid biosynthetic process"/>
    <property type="evidence" value="ECO:0007669"/>
    <property type="project" value="TreeGrafter"/>
</dbReference>
<evidence type="ECO:0000259" key="3">
    <source>
        <dbReference type="SMART" id="SM00824"/>
    </source>
</evidence>
<feature type="domain" description="Thioesterase TesA-like" evidence="3">
    <location>
        <begin position="18"/>
        <end position="239"/>
    </location>
</feature>
<dbReference type="InterPro" id="IPR020802">
    <property type="entry name" value="TesA-like"/>
</dbReference>